<dbReference type="SUPFAM" id="SSF56425">
    <property type="entry name" value="Succinate dehydrogenase/fumarate reductase flavoprotein, catalytic domain"/>
    <property type="match status" value="1"/>
</dbReference>
<evidence type="ECO:0000313" key="15">
    <source>
        <dbReference type="EMBL" id="TDL44467.1"/>
    </source>
</evidence>
<gene>
    <name evidence="15" type="ORF">E2R59_05120</name>
</gene>
<evidence type="ECO:0000256" key="6">
    <source>
        <dbReference type="ARBA" id="ARBA00022630"/>
    </source>
</evidence>
<dbReference type="SUPFAM" id="SSF51905">
    <property type="entry name" value="FAD/NAD(P)-binding domain"/>
    <property type="match status" value="1"/>
</dbReference>
<evidence type="ECO:0000259" key="14">
    <source>
        <dbReference type="Pfam" id="PF02910"/>
    </source>
</evidence>
<dbReference type="InterPro" id="IPR005288">
    <property type="entry name" value="NadB"/>
</dbReference>
<sequence length="630" mass="64625">MSTNPAPRVLVVGSGIAGLTAALGAAGHGLDVTLLSKDALDETGTARAQGGIAAMTAALPAGQPRDSEELHVQDTLAAGAGTCDDDAVRVLVRDSAAAIDELVARGVALDRAAGPDSPWLEGLEGAHSVPRILHAGGDATGREIQRALLAAALAAEAAGRLTVLRHTMLVDLVLGPGGRAAGALVLAGPGDRLHELAADAVVLATGGAGQLYPHTTNPAVATGDGIAAALRAGAAVADLEFVQFHPTALAAPGCFLVSEAVRGEGAVLRDSTGRRYLEDVHPRAELAPRDVVARENVRRSLAQDGRPVLLDCTGLSPSGPGPHGGGTTAEFLARRFPTIDAALRAHGLDWSREPVPVTPAAHYLMGGVATDGLGRTTVPGLYAVGECAATGVHGANRLASNSLLEGAVFGARVADALQADALRTDAPGTGRAADDAPVRLVLSGRAEILPAAGRSGIAATRSRSTASFDGDAVPFDNDTDPVGGEAVPVDGDTERLDGSAVPAEGNTVPFDREQFQEAMWAGAGVLRDRSRLEALARRLAGFRPPAGLSRRAVEDRNLLTVGRAVTAAALHRTESRGAHFREDFPAPDPARARRTFWRLDSAPDEATVPALISAHTSIDMFDLPERIPAC</sequence>
<name>A0A4R5YM22_KOCRO</name>
<dbReference type="PANTHER" id="PTHR42716">
    <property type="entry name" value="L-ASPARTATE OXIDASE"/>
    <property type="match status" value="1"/>
</dbReference>
<proteinExistence type="inferred from homology"/>
<comment type="similarity">
    <text evidence="3">Belongs to the FAD-dependent oxidoreductase 2 family. NadB subfamily.</text>
</comment>
<comment type="caution">
    <text evidence="15">The sequence shown here is derived from an EMBL/GenBank/DDBJ whole genome shotgun (WGS) entry which is preliminary data.</text>
</comment>
<comment type="catalytic activity">
    <reaction evidence="12">
        <text>L-aspartate + O2 = iminosuccinate + H2O2</text>
        <dbReference type="Rhea" id="RHEA:25876"/>
        <dbReference type="ChEBI" id="CHEBI:15379"/>
        <dbReference type="ChEBI" id="CHEBI:16240"/>
        <dbReference type="ChEBI" id="CHEBI:29991"/>
        <dbReference type="ChEBI" id="CHEBI:77875"/>
        <dbReference type="EC" id="1.4.3.16"/>
    </reaction>
    <physiologicalReaction direction="left-to-right" evidence="12">
        <dbReference type="Rhea" id="RHEA:25877"/>
    </physiologicalReaction>
</comment>
<dbReference type="InterPro" id="IPR036188">
    <property type="entry name" value="FAD/NAD-bd_sf"/>
</dbReference>
<evidence type="ECO:0000259" key="13">
    <source>
        <dbReference type="Pfam" id="PF00890"/>
    </source>
</evidence>
<dbReference type="GO" id="GO:0008734">
    <property type="term" value="F:L-aspartate oxidase activity"/>
    <property type="evidence" value="ECO:0007669"/>
    <property type="project" value="UniProtKB-EC"/>
</dbReference>
<dbReference type="PRINTS" id="PR00411">
    <property type="entry name" value="PNDRDTASEI"/>
</dbReference>
<dbReference type="Gene3D" id="3.90.700.10">
    <property type="entry name" value="Succinate dehydrogenase/fumarate reductase flavoprotein, catalytic domain"/>
    <property type="match status" value="1"/>
</dbReference>
<comment type="cofactor">
    <cofactor evidence="1">
        <name>FAD</name>
        <dbReference type="ChEBI" id="CHEBI:57692"/>
    </cofactor>
</comment>
<evidence type="ECO:0000256" key="9">
    <source>
        <dbReference type="ARBA" id="ARBA00023002"/>
    </source>
</evidence>
<keyword evidence="6" id="KW-0285">Flavoprotein</keyword>
<evidence type="ECO:0000256" key="10">
    <source>
        <dbReference type="ARBA" id="ARBA00029426"/>
    </source>
</evidence>
<dbReference type="InterPro" id="IPR027477">
    <property type="entry name" value="Succ_DH/fumarate_Rdtase_cat_sf"/>
</dbReference>
<evidence type="ECO:0000256" key="5">
    <source>
        <dbReference type="ARBA" id="ARBA00021901"/>
    </source>
</evidence>
<evidence type="ECO:0000256" key="4">
    <source>
        <dbReference type="ARBA" id="ARBA00012173"/>
    </source>
</evidence>
<dbReference type="RefSeq" id="WP_133409567.1">
    <property type="nucleotide sequence ID" value="NZ_SMZT01000002.1"/>
</dbReference>
<dbReference type="Gene3D" id="3.50.50.60">
    <property type="entry name" value="FAD/NAD(P)-binding domain"/>
    <property type="match status" value="1"/>
</dbReference>
<evidence type="ECO:0000256" key="7">
    <source>
        <dbReference type="ARBA" id="ARBA00022642"/>
    </source>
</evidence>
<evidence type="ECO:0000313" key="16">
    <source>
        <dbReference type="Proteomes" id="UP000295163"/>
    </source>
</evidence>
<organism evidence="15 16">
    <name type="scientific">Kocuria rosea</name>
    <name type="common">Deinococcus erythromyxa</name>
    <name type="synonym">Micrococcus rubens</name>
    <dbReference type="NCBI Taxonomy" id="1275"/>
    <lineage>
        <taxon>Bacteria</taxon>
        <taxon>Bacillati</taxon>
        <taxon>Actinomycetota</taxon>
        <taxon>Actinomycetes</taxon>
        <taxon>Micrococcales</taxon>
        <taxon>Micrococcaceae</taxon>
        <taxon>Kocuria</taxon>
    </lineage>
</organism>
<comment type="function">
    <text evidence="10">Catalyzes the oxidation of L-aspartate to iminoaspartate, the first step in the de novo biosynthesis of NAD(+).</text>
</comment>
<dbReference type="EMBL" id="SMZT01000002">
    <property type="protein sequence ID" value="TDL44467.1"/>
    <property type="molecule type" value="Genomic_DNA"/>
</dbReference>
<dbReference type="SUPFAM" id="SSF46977">
    <property type="entry name" value="Succinate dehydrogenase/fumarate reductase flavoprotein C-terminal domain"/>
    <property type="match status" value="1"/>
</dbReference>
<evidence type="ECO:0000256" key="3">
    <source>
        <dbReference type="ARBA" id="ARBA00008562"/>
    </source>
</evidence>
<dbReference type="Pfam" id="PF00890">
    <property type="entry name" value="FAD_binding_2"/>
    <property type="match status" value="1"/>
</dbReference>
<protein>
    <recommendedName>
        <fullName evidence="5">L-aspartate oxidase</fullName>
        <ecNumber evidence="4">1.4.3.16</ecNumber>
    </recommendedName>
    <alternativeName>
        <fullName evidence="11">Quinolinate synthase B</fullName>
    </alternativeName>
</protein>
<dbReference type="Gene3D" id="1.20.58.100">
    <property type="entry name" value="Fumarate reductase/succinate dehydrogenase flavoprotein-like, C-terminal domain"/>
    <property type="match status" value="1"/>
</dbReference>
<reference evidence="15 16" key="1">
    <citation type="submission" date="2019-03" db="EMBL/GenBank/DDBJ databases">
        <title>Genome Sequencing and Assembly of Various Microbes Isolated from Partially Reclaimed Soil and Acid Mine Drainage (AMD) Site.</title>
        <authorList>
            <person name="Steinbock B."/>
            <person name="Bechtold R."/>
            <person name="Sevigny J.L."/>
            <person name="Thomas D."/>
            <person name="Cuthill L.R."/>
            <person name="Aveiro Johannsen E.J."/>
            <person name="Thomas K."/>
            <person name="Ghosh A."/>
        </authorList>
    </citation>
    <scope>NUCLEOTIDE SEQUENCE [LARGE SCALE GENOMIC DNA]</scope>
    <source>
        <strain evidence="15 16">S-A3</strain>
    </source>
</reference>
<evidence type="ECO:0000256" key="1">
    <source>
        <dbReference type="ARBA" id="ARBA00001974"/>
    </source>
</evidence>
<dbReference type="PANTHER" id="PTHR42716:SF2">
    <property type="entry name" value="L-ASPARTATE OXIDASE, CHLOROPLASTIC"/>
    <property type="match status" value="1"/>
</dbReference>
<keyword evidence="7" id="KW-0662">Pyridine nucleotide biosynthesis</keyword>
<dbReference type="GO" id="GO:0033765">
    <property type="term" value="F:steroid dehydrogenase activity, acting on the CH-CH group of donors"/>
    <property type="evidence" value="ECO:0007669"/>
    <property type="project" value="UniProtKB-ARBA"/>
</dbReference>
<keyword evidence="8" id="KW-0274">FAD</keyword>
<feature type="domain" description="FAD-dependent oxidoreductase 2 FAD-binding" evidence="13">
    <location>
        <begin position="9"/>
        <end position="403"/>
    </location>
</feature>
<evidence type="ECO:0000256" key="8">
    <source>
        <dbReference type="ARBA" id="ARBA00022827"/>
    </source>
</evidence>
<dbReference type="Proteomes" id="UP000295163">
    <property type="component" value="Unassembled WGS sequence"/>
</dbReference>
<dbReference type="InterPro" id="IPR015939">
    <property type="entry name" value="Fum_Rdtase/Succ_DH_flav-like_C"/>
</dbReference>
<accession>A0A4R5YM22</accession>
<dbReference type="GO" id="GO:0034628">
    <property type="term" value="P:'de novo' NAD+ biosynthetic process from L-aspartate"/>
    <property type="evidence" value="ECO:0007669"/>
    <property type="project" value="TreeGrafter"/>
</dbReference>
<keyword evidence="9" id="KW-0560">Oxidoreductase</keyword>
<dbReference type="InterPro" id="IPR003953">
    <property type="entry name" value="FAD-dep_OxRdtase_2_FAD-bd"/>
</dbReference>
<dbReference type="GeneID" id="64346786"/>
<dbReference type="AlphaFoldDB" id="A0A4R5YM22"/>
<evidence type="ECO:0000256" key="11">
    <source>
        <dbReference type="ARBA" id="ARBA00030386"/>
    </source>
</evidence>
<comment type="pathway">
    <text evidence="2">Cofactor biosynthesis; NAD(+) biosynthesis; iminoaspartate from L-aspartate (oxidase route): step 1/1.</text>
</comment>
<dbReference type="Pfam" id="PF02910">
    <property type="entry name" value="Succ_DH_flav_C"/>
    <property type="match status" value="1"/>
</dbReference>
<evidence type="ECO:0000256" key="12">
    <source>
        <dbReference type="ARBA" id="ARBA00048305"/>
    </source>
</evidence>
<dbReference type="InterPro" id="IPR037099">
    <property type="entry name" value="Fum_R/Succ_DH_flav-like_C_sf"/>
</dbReference>
<dbReference type="UniPathway" id="UPA00253">
    <property type="reaction ID" value="UER00326"/>
</dbReference>
<feature type="domain" description="Fumarate reductase/succinate dehydrogenase flavoprotein-like C-terminal" evidence="14">
    <location>
        <begin position="552"/>
        <end position="597"/>
    </location>
</feature>
<dbReference type="PRINTS" id="PR00368">
    <property type="entry name" value="FADPNR"/>
</dbReference>
<evidence type="ECO:0000256" key="2">
    <source>
        <dbReference type="ARBA" id="ARBA00004950"/>
    </source>
</evidence>
<dbReference type="EC" id="1.4.3.16" evidence="4"/>